<dbReference type="SUPFAM" id="SSF56322">
    <property type="entry name" value="ADC synthase"/>
    <property type="match status" value="1"/>
</dbReference>
<dbReference type="InterPro" id="IPR005801">
    <property type="entry name" value="ADC_synthase"/>
</dbReference>
<name>A0A855WXJ6_9BACT</name>
<evidence type="ECO:0000313" key="11">
    <source>
        <dbReference type="EMBL" id="PWB70053.1"/>
    </source>
</evidence>
<comment type="caution">
    <text evidence="11">The sequence shown here is derived from an EMBL/GenBank/DDBJ whole genome shotgun (WGS) entry which is preliminary data.</text>
</comment>
<evidence type="ECO:0000256" key="6">
    <source>
        <dbReference type="ARBA" id="ARBA00023239"/>
    </source>
</evidence>
<evidence type="ECO:0000259" key="10">
    <source>
        <dbReference type="Pfam" id="PF04715"/>
    </source>
</evidence>
<comment type="catalytic activity">
    <reaction evidence="8">
        <text>chorismate + L-glutamine = anthranilate + pyruvate + L-glutamate + H(+)</text>
        <dbReference type="Rhea" id="RHEA:21732"/>
        <dbReference type="ChEBI" id="CHEBI:15361"/>
        <dbReference type="ChEBI" id="CHEBI:15378"/>
        <dbReference type="ChEBI" id="CHEBI:16567"/>
        <dbReference type="ChEBI" id="CHEBI:29748"/>
        <dbReference type="ChEBI" id="CHEBI:29985"/>
        <dbReference type="ChEBI" id="CHEBI:58359"/>
        <dbReference type="EC" id="4.1.3.27"/>
    </reaction>
</comment>
<protein>
    <recommendedName>
        <fullName evidence="3">Anthranilate synthase component 1</fullName>
    </recommendedName>
</protein>
<comment type="function">
    <text evidence="7">Part of a heterotetrameric complex that catalyzes the two-step biosynthesis of anthranilate, an intermediate in the biosynthesis of L-tryptophan. In the first step, the glutamine-binding beta subunit (TrpG) of anthranilate synthase (AS) provides the glutamine amidotransferase activity which generates ammonia as a substrate that, along with chorismate, is used in the second step, catalyzed by the large alpha subunit of AS (TrpE) to produce anthranilate. In the absence of TrpG, TrpE can synthesize anthranilate directly from chorismate and high concentrations of ammonia.</text>
</comment>
<dbReference type="GO" id="GO:0046872">
    <property type="term" value="F:metal ion binding"/>
    <property type="evidence" value="ECO:0007669"/>
    <property type="project" value="UniProtKB-KW"/>
</dbReference>
<organism evidence="11 12">
    <name type="scientific">candidate division GN15 bacterium</name>
    <dbReference type="NCBI Taxonomy" id="2072418"/>
    <lineage>
        <taxon>Bacteria</taxon>
        <taxon>candidate division GN15</taxon>
    </lineage>
</organism>
<dbReference type="GO" id="GO:0000162">
    <property type="term" value="P:L-tryptophan biosynthetic process"/>
    <property type="evidence" value="ECO:0007669"/>
    <property type="project" value="TreeGrafter"/>
</dbReference>
<evidence type="ECO:0000256" key="8">
    <source>
        <dbReference type="ARBA" id="ARBA00047683"/>
    </source>
</evidence>
<dbReference type="Proteomes" id="UP000250918">
    <property type="component" value="Unassembled WGS sequence"/>
</dbReference>
<dbReference type="Pfam" id="PF00425">
    <property type="entry name" value="Chorismate_bind"/>
    <property type="match status" value="1"/>
</dbReference>
<keyword evidence="6" id="KW-0456">Lyase</keyword>
<dbReference type="GO" id="GO:0004049">
    <property type="term" value="F:anthranilate synthase activity"/>
    <property type="evidence" value="ECO:0007669"/>
    <property type="project" value="UniProtKB-EC"/>
</dbReference>
<evidence type="ECO:0000259" key="9">
    <source>
        <dbReference type="Pfam" id="PF00425"/>
    </source>
</evidence>
<evidence type="ECO:0000256" key="5">
    <source>
        <dbReference type="ARBA" id="ARBA00022842"/>
    </source>
</evidence>
<evidence type="ECO:0000256" key="4">
    <source>
        <dbReference type="ARBA" id="ARBA00022723"/>
    </source>
</evidence>
<keyword evidence="4" id="KW-0479">Metal-binding</keyword>
<dbReference type="InterPro" id="IPR006805">
    <property type="entry name" value="Anth_synth_I_N"/>
</dbReference>
<feature type="domain" description="Anthranilate synthase component I N-terminal" evidence="10">
    <location>
        <begin position="38"/>
        <end position="179"/>
    </location>
</feature>
<sequence length="503" mass="55707">MTAGLFFGHLRMEWLEILTHKRSGKIRLVPRLTTLPGDLETPVSVFLKFRPHGARFLLESADGVGLTGRYSFIGMRPKFRIDLFADHALATSAEHAVKIPYVDSRNPFDILRKLISSIEITSNPLGSALLGGLVGHINYEAVGFIEPRLKLLENGHAHPVASFYLVDTLFVFDHFKRQMQAMALVENGNSKSSSARGIIEEMTDLLKGDVKFPGSCSPTAPESFEPNVTKSRYEQLVEVARENIFKGNIFQLVLSQAQVAHSPVDGFQVYRALRMLNPSPYMFYLDMDNQELIGSSPEVMVRLNAGKATLRPIAGTRPRGESESEDIEFEKSLVADEKELAEHTMLVDLGRNDLGRTCKYGSVTVERLMQVERFSHVMHLTSTVTGQLLPGKDQFDLFSAVFPAGTVTGAPKVRAMQLISEMENTPRGPYAGCVGYFSLSGDMDMCITIRTVMKQGSSLRLQAGAGLVADSVPEREYQETLNKLQALKDAIRIAEGGFHDPLH</sequence>
<evidence type="ECO:0000256" key="7">
    <source>
        <dbReference type="ARBA" id="ARBA00025634"/>
    </source>
</evidence>
<dbReference type="AlphaFoldDB" id="A0A855WXJ6"/>
<dbReference type="InterPro" id="IPR015890">
    <property type="entry name" value="Chorismate_C"/>
</dbReference>
<dbReference type="EMBL" id="PQAP01000156">
    <property type="protein sequence ID" value="PWB70053.1"/>
    <property type="molecule type" value="Genomic_DNA"/>
</dbReference>
<evidence type="ECO:0000313" key="12">
    <source>
        <dbReference type="Proteomes" id="UP000250918"/>
    </source>
</evidence>
<keyword evidence="5" id="KW-0460">Magnesium</keyword>
<dbReference type="Gene3D" id="3.60.120.10">
    <property type="entry name" value="Anthranilate synthase"/>
    <property type="match status" value="1"/>
</dbReference>
<evidence type="ECO:0000256" key="3">
    <source>
        <dbReference type="ARBA" id="ARBA00020653"/>
    </source>
</evidence>
<gene>
    <name evidence="11" type="ORF">C3F09_09740</name>
</gene>
<reference evidence="11 12" key="1">
    <citation type="journal article" date="2018" name="ISME J.">
        <title>A methanotrophic archaeon couples anaerobic oxidation of methane to Fe(III) reduction.</title>
        <authorList>
            <person name="Cai C."/>
            <person name="Leu A.O."/>
            <person name="Xie G.J."/>
            <person name="Guo J."/>
            <person name="Feng Y."/>
            <person name="Zhao J.X."/>
            <person name="Tyson G.W."/>
            <person name="Yuan Z."/>
            <person name="Hu S."/>
        </authorList>
    </citation>
    <scope>NUCLEOTIDE SEQUENCE [LARGE SCALE GENOMIC DNA]</scope>
    <source>
        <strain evidence="11">FeB_12</strain>
    </source>
</reference>
<evidence type="ECO:0000256" key="2">
    <source>
        <dbReference type="ARBA" id="ARBA00011575"/>
    </source>
</evidence>
<dbReference type="Pfam" id="PF04715">
    <property type="entry name" value="Anth_synt_I_N"/>
    <property type="match status" value="1"/>
</dbReference>
<comment type="subunit">
    <text evidence="2">Heterotetramer consisting of two non-identical subunits: a beta subunit (TrpG) and a large alpha subunit (TrpE).</text>
</comment>
<dbReference type="InterPro" id="IPR019999">
    <property type="entry name" value="Anth_synth_I-like"/>
</dbReference>
<accession>A0A855WXJ6</accession>
<dbReference type="PRINTS" id="PR00095">
    <property type="entry name" value="ANTSNTHASEI"/>
</dbReference>
<dbReference type="PANTHER" id="PTHR11236">
    <property type="entry name" value="AMINOBENZOATE/ANTHRANILATE SYNTHASE"/>
    <property type="match status" value="1"/>
</dbReference>
<dbReference type="PANTHER" id="PTHR11236:SF48">
    <property type="entry name" value="ISOCHORISMATE SYNTHASE MENF"/>
    <property type="match status" value="1"/>
</dbReference>
<comment type="cofactor">
    <cofactor evidence="1">
        <name>Mg(2+)</name>
        <dbReference type="ChEBI" id="CHEBI:18420"/>
    </cofactor>
</comment>
<proteinExistence type="predicted"/>
<evidence type="ECO:0000256" key="1">
    <source>
        <dbReference type="ARBA" id="ARBA00001946"/>
    </source>
</evidence>
<feature type="domain" description="Chorismate-utilising enzyme C-terminal" evidence="9">
    <location>
        <begin position="230"/>
        <end position="483"/>
    </location>
</feature>